<reference evidence="2" key="2">
    <citation type="submission" date="2012-03" db="EMBL/GenBank/DDBJ databases">
        <title>The complete genome sequence of the pioneer microbe on fresh volcanic deposit, Leptospirillum ferrooxidans strain C2-3.</title>
        <authorList>
            <person name="Fujimura R."/>
            <person name="Sato Y."/>
            <person name="Nishizawa T."/>
            <person name="Nanba K."/>
            <person name="Oshima K."/>
            <person name="Hattori M."/>
            <person name="Kamijo T."/>
            <person name="Ohta H."/>
        </authorList>
    </citation>
    <scope>NUCLEOTIDE SEQUENCE [LARGE SCALE GENOMIC DNA]</scope>
    <source>
        <strain evidence="2">C2-3</strain>
    </source>
</reference>
<dbReference type="HOGENOM" id="CLU_163302_0_0_0"/>
<organism evidence="1 2">
    <name type="scientific">Leptospirillum ferrooxidans (strain C2-3)</name>
    <dbReference type="NCBI Taxonomy" id="1162668"/>
    <lineage>
        <taxon>Bacteria</taxon>
        <taxon>Pseudomonadati</taxon>
        <taxon>Nitrospirota</taxon>
        <taxon>Nitrospiria</taxon>
        <taxon>Nitrospirales</taxon>
        <taxon>Nitrospiraceae</taxon>
        <taxon>Leptospirillum</taxon>
    </lineage>
</organism>
<dbReference type="EMBL" id="AP012342">
    <property type="protein sequence ID" value="BAM06855.1"/>
    <property type="molecule type" value="Genomic_DNA"/>
</dbReference>
<sequence>MEPLEKTIERLTPEGERICQALRDKASRLGVASSKQVVADWSRARFSLSRDPYSGLDSLIGVWKNNSGMDCGKIIFHNDQSGYAEFDILKPHSQYPGMIILAIEAWLSAGEIKTDLQLLPDPASGEIS</sequence>
<reference evidence="1 2" key="1">
    <citation type="journal article" date="2012" name="J. Bacteriol.">
        <title>Complete Genome Sequence of Leptospirillum ferrooxidans Strain C2-3, Isolated from a Fresh Volcanic Ash Deposit on the Island of Miyake, Japan.</title>
        <authorList>
            <person name="Fujimura R."/>
            <person name="Sato Y."/>
            <person name="Nishizawa T."/>
            <person name="Oshima K."/>
            <person name="Kim S.-W."/>
            <person name="Hattori M."/>
            <person name="Kamijo T."/>
            <person name="Ohta H."/>
        </authorList>
    </citation>
    <scope>NUCLEOTIDE SEQUENCE [LARGE SCALE GENOMIC DNA]</scope>
    <source>
        <strain evidence="1 2">C2-3</strain>
    </source>
</reference>
<dbReference type="AlphaFoldDB" id="I0INK6"/>
<keyword evidence="2" id="KW-1185">Reference proteome</keyword>
<evidence type="ECO:0000313" key="1">
    <source>
        <dbReference type="EMBL" id="BAM06855.1"/>
    </source>
</evidence>
<proteinExistence type="predicted"/>
<dbReference type="RefSeq" id="WP_014449345.1">
    <property type="nucleotide sequence ID" value="NC_017094.1"/>
</dbReference>
<name>I0INK6_LEPFC</name>
<dbReference type="KEGG" id="lfc:LFE_1164"/>
<dbReference type="Proteomes" id="UP000007382">
    <property type="component" value="Chromosome"/>
</dbReference>
<evidence type="ECO:0000313" key="2">
    <source>
        <dbReference type="Proteomes" id="UP000007382"/>
    </source>
</evidence>
<dbReference type="STRING" id="1162668.LFE_1164"/>
<dbReference type="PATRIC" id="fig|1162668.3.peg.1352"/>
<dbReference type="OrthoDB" id="6088711at2"/>
<gene>
    <name evidence="1" type="ordered locus">LFE_1164</name>
</gene>
<accession>I0INK6</accession>
<protein>
    <submittedName>
        <fullName evidence="1">Uncharacterized protein</fullName>
    </submittedName>
</protein>